<dbReference type="InterPro" id="IPR000534">
    <property type="entry name" value="Semialdehyde_DH_NAD-bd"/>
</dbReference>
<dbReference type="InterPro" id="IPR050085">
    <property type="entry name" value="AGPR"/>
</dbReference>
<dbReference type="GO" id="GO:0005737">
    <property type="term" value="C:cytoplasm"/>
    <property type="evidence" value="ECO:0007669"/>
    <property type="project" value="UniProtKB-SubCell"/>
</dbReference>
<dbReference type="SMART" id="SM00859">
    <property type="entry name" value="Semialdhyde_dh"/>
    <property type="match status" value="1"/>
</dbReference>
<comment type="pathway">
    <text evidence="1 7">Amino-acid biosynthesis; L-arginine biosynthesis; N(2)-acetyl-L-ornithine from L-glutamate: step 3/4.</text>
</comment>
<dbReference type="SUPFAM" id="SSF51735">
    <property type="entry name" value="NAD(P)-binding Rossmann-fold domains"/>
    <property type="match status" value="1"/>
</dbReference>
<dbReference type="OrthoDB" id="9801289at2"/>
<dbReference type="EC" id="1.2.1.38" evidence="7"/>
<evidence type="ECO:0000256" key="2">
    <source>
        <dbReference type="ARBA" id="ARBA00022571"/>
    </source>
</evidence>
<comment type="subcellular location">
    <subcellularLocation>
        <location evidence="7">Cytoplasm</location>
    </subcellularLocation>
</comment>
<dbReference type="PATRIC" id="fig|1429043.3.peg.5193"/>
<proteinExistence type="inferred from homology"/>
<dbReference type="AlphaFoldDB" id="A0A0D2JPM4"/>
<keyword evidence="2 7" id="KW-0055">Arginine biosynthesis</keyword>
<dbReference type="InterPro" id="IPR036291">
    <property type="entry name" value="NAD(P)-bd_dom_sf"/>
</dbReference>
<dbReference type="Pfam" id="PF01118">
    <property type="entry name" value="Semialdhyde_dh"/>
    <property type="match status" value="1"/>
</dbReference>
<dbReference type="Pfam" id="PF22698">
    <property type="entry name" value="Semialdhyde_dhC_1"/>
    <property type="match status" value="1"/>
</dbReference>
<comment type="caution">
    <text evidence="9">The sequence shown here is derived from an EMBL/GenBank/DDBJ whole genome shotgun (WGS) entry which is preliminary data.</text>
</comment>
<feature type="domain" description="Semialdehyde dehydrogenase NAD-binding" evidence="8">
    <location>
        <begin position="3"/>
        <end position="141"/>
    </location>
</feature>
<dbReference type="Gene3D" id="3.40.50.720">
    <property type="entry name" value="NAD(P)-binding Rossmann-like Domain"/>
    <property type="match status" value="1"/>
</dbReference>
<organism evidence="9 10">
    <name type="scientific">Dethiosulfatarculus sandiegensis</name>
    <dbReference type="NCBI Taxonomy" id="1429043"/>
    <lineage>
        <taxon>Bacteria</taxon>
        <taxon>Pseudomonadati</taxon>
        <taxon>Thermodesulfobacteriota</taxon>
        <taxon>Desulfarculia</taxon>
        <taxon>Desulfarculales</taxon>
        <taxon>Desulfarculaceae</taxon>
        <taxon>Dethiosulfatarculus</taxon>
    </lineage>
</organism>
<keyword evidence="5 7" id="KW-0560">Oxidoreductase</keyword>
<evidence type="ECO:0000256" key="3">
    <source>
        <dbReference type="ARBA" id="ARBA00022605"/>
    </source>
</evidence>
<dbReference type="SUPFAM" id="SSF55347">
    <property type="entry name" value="Glyceraldehyde-3-phosphate dehydrogenase-like, C-terminal domain"/>
    <property type="match status" value="1"/>
</dbReference>
<dbReference type="InterPro" id="IPR058924">
    <property type="entry name" value="AGPR_dimerisation_dom"/>
</dbReference>
<evidence type="ECO:0000313" key="10">
    <source>
        <dbReference type="Proteomes" id="UP000032233"/>
    </source>
</evidence>
<protein>
    <recommendedName>
        <fullName evidence="7">N-acetyl-gamma-glutamyl-phosphate reductase</fullName>
        <shortName evidence="7">AGPR</shortName>
        <ecNumber evidence="7">1.2.1.38</ecNumber>
    </recommendedName>
    <alternativeName>
        <fullName evidence="7">N-acetyl-glutamate semialdehyde dehydrogenase</fullName>
        <shortName evidence="7">NAGSA dehydrogenase</shortName>
    </alternativeName>
</protein>
<dbReference type="Gene3D" id="3.30.360.10">
    <property type="entry name" value="Dihydrodipicolinate Reductase, domain 2"/>
    <property type="match status" value="1"/>
</dbReference>
<keyword evidence="4 7" id="KW-0521">NADP</keyword>
<evidence type="ECO:0000256" key="1">
    <source>
        <dbReference type="ARBA" id="ARBA00004862"/>
    </source>
</evidence>
<evidence type="ECO:0000259" key="8">
    <source>
        <dbReference type="SMART" id="SM00859"/>
    </source>
</evidence>
<sequence>MANVSIIGASGYTGAELMRLISAHPDLDLKAVSSRQFCGQPVEQVFGALGGEVTLSFVEPDHESLVKDIDLVFLAVPHQAAMNAVPDLMAAGVKVVDLSADFRIKDASLYEKWYVPHTCPEFLAEAAYGLPEFNRELIKKARLTANPGCYVTSVIMPLIPLLRDGLLQREGIIANSASGVSGAGRKASLNLIHGEVHENFKPYAVAGHRHTPEMEQELSLAAGGEVRLTFTPHLLPMDRGILSTIYAKPADKVSEKEIYVSWEKAFSNEPFVRILPEGRLPATKEVRGTNRVQIGLAKDPRSGLMKIFSTLDNITKGASGQALQNANLMLGMDEGLGLTGLGQTP</sequence>
<evidence type="ECO:0000256" key="4">
    <source>
        <dbReference type="ARBA" id="ARBA00022857"/>
    </source>
</evidence>
<dbReference type="GO" id="GO:0051287">
    <property type="term" value="F:NAD binding"/>
    <property type="evidence" value="ECO:0007669"/>
    <property type="project" value="InterPro"/>
</dbReference>
<dbReference type="FunFam" id="3.30.360.10:FF:000014">
    <property type="entry name" value="N-acetyl-gamma-glutamyl-phosphate reductase"/>
    <property type="match status" value="1"/>
</dbReference>
<dbReference type="Proteomes" id="UP000032233">
    <property type="component" value="Unassembled WGS sequence"/>
</dbReference>
<comment type="catalytic activity">
    <reaction evidence="6 7">
        <text>N-acetyl-L-glutamate 5-semialdehyde + phosphate + NADP(+) = N-acetyl-L-glutamyl 5-phosphate + NADPH + H(+)</text>
        <dbReference type="Rhea" id="RHEA:21588"/>
        <dbReference type="ChEBI" id="CHEBI:15378"/>
        <dbReference type="ChEBI" id="CHEBI:29123"/>
        <dbReference type="ChEBI" id="CHEBI:43474"/>
        <dbReference type="ChEBI" id="CHEBI:57783"/>
        <dbReference type="ChEBI" id="CHEBI:57936"/>
        <dbReference type="ChEBI" id="CHEBI:58349"/>
        <dbReference type="EC" id="1.2.1.38"/>
    </reaction>
</comment>
<dbReference type="CDD" id="cd17895">
    <property type="entry name" value="AGPR_1_N"/>
    <property type="match status" value="1"/>
</dbReference>
<dbReference type="GO" id="GO:0070401">
    <property type="term" value="F:NADP+ binding"/>
    <property type="evidence" value="ECO:0007669"/>
    <property type="project" value="InterPro"/>
</dbReference>
<dbReference type="HAMAP" id="MF_00150">
    <property type="entry name" value="ArgC_type1"/>
    <property type="match status" value="1"/>
</dbReference>
<dbReference type="PANTHER" id="PTHR32338">
    <property type="entry name" value="N-ACETYL-GAMMA-GLUTAMYL-PHOSPHATE REDUCTASE, CHLOROPLASTIC-RELATED-RELATED"/>
    <property type="match status" value="1"/>
</dbReference>
<keyword evidence="10" id="KW-1185">Reference proteome</keyword>
<evidence type="ECO:0000313" key="9">
    <source>
        <dbReference type="EMBL" id="KIX11430.1"/>
    </source>
</evidence>
<comment type="function">
    <text evidence="7">Catalyzes the NADPH-dependent reduction of N-acetyl-5-glutamyl phosphate to yield N-acetyl-L-glutamate 5-semialdehyde.</text>
</comment>
<reference evidence="9 10" key="1">
    <citation type="submission" date="2013-11" db="EMBL/GenBank/DDBJ databases">
        <title>Metagenomic analysis of a methanogenic consortium involved in long chain n-alkane degradation.</title>
        <authorList>
            <person name="Davidova I.A."/>
            <person name="Callaghan A.V."/>
            <person name="Wawrik B."/>
            <person name="Pruitt S."/>
            <person name="Marks C."/>
            <person name="Duncan K.E."/>
            <person name="Suflita J.M."/>
        </authorList>
    </citation>
    <scope>NUCLEOTIDE SEQUENCE [LARGE SCALE GENOMIC DNA]</scope>
    <source>
        <strain evidence="9 10">SPR</strain>
    </source>
</reference>
<evidence type="ECO:0000256" key="7">
    <source>
        <dbReference type="HAMAP-Rule" id="MF_00150"/>
    </source>
</evidence>
<comment type="similarity">
    <text evidence="7">Belongs to the NAGSA dehydrogenase family. Type 1 subfamily.</text>
</comment>
<accession>A0A0D2JPM4</accession>
<name>A0A0D2JPM4_9BACT</name>
<dbReference type="NCBIfam" id="TIGR01850">
    <property type="entry name" value="argC"/>
    <property type="match status" value="1"/>
</dbReference>
<dbReference type="CDD" id="cd23934">
    <property type="entry name" value="AGPR_1_C"/>
    <property type="match status" value="1"/>
</dbReference>
<dbReference type="GO" id="GO:0003942">
    <property type="term" value="F:N-acetyl-gamma-glutamyl-phosphate reductase activity"/>
    <property type="evidence" value="ECO:0007669"/>
    <property type="project" value="UniProtKB-UniRule"/>
</dbReference>
<keyword evidence="3 7" id="KW-0028">Amino-acid biosynthesis</keyword>
<gene>
    <name evidence="7 9" type="primary">argC</name>
    <name evidence="9" type="ORF">X474_24540</name>
</gene>
<dbReference type="InterPro" id="IPR000706">
    <property type="entry name" value="AGPR_type-1"/>
</dbReference>
<dbReference type="UniPathway" id="UPA00068">
    <property type="reaction ID" value="UER00108"/>
</dbReference>
<evidence type="ECO:0000256" key="6">
    <source>
        <dbReference type="ARBA" id="ARBA00050557"/>
    </source>
</evidence>
<dbReference type="RefSeq" id="WP_082464566.1">
    <property type="nucleotide sequence ID" value="NZ_AZAC01000056.1"/>
</dbReference>
<dbReference type="GO" id="GO:0006526">
    <property type="term" value="P:L-arginine biosynthetic process"/>
    <property type="evidence" value="ECO:0007669"/>
    <property type="project" value="UniProtKB-UniRule"/>
</dbReference>
<dbReference type="EMBL" id="AZAC01000056">
    <property type="protein sequence ID" value="KIX11430.1"/>
    <property type="molecule type" value="Genomic_DNA"/>
</dbReference>
<feature type="active site" evidence="7">
    <location>
        <position position="149"/>
    </location>
</feature>
<dbReference type="STRING" id="1429043.X474_24540"/>
<dbReference type="FunCoup" id="A0A0D2JPM4">
    <property type="interactions" value="315"/>
</dbReference>
<dbReference type="InParanoid" id="A0A0D2JPM4"/>
<keyword evidence="7" id="KW-0963">Cytoplasm</keyword>
<evidence type="ECO:0000256" key="5">
    <source>
        <dbReference type="ARBA" id="ARBA00023002"/>
    </source>
</evidence>
<dbReference type="PANTHER" id="PTHR32338:SF10">
    <property type="entry name" value="N-ACETYL-GAMMA-GLUTAMYL-PHOSPHATE REDUCTASE, CHLOROPLASTIC-RELATED"/>
    <property type="match status" value="1"/>
</dbReference>